<accession>A0A438GM71</accession>
<dbReference type="PANTHER" id="PTHR47325">
    <property type="entry name" value="HISTONE-LYSINE N-METHYLTRANSFERASE SUVR5"/>
    <property type="match status" value="1"/>
</dbReference>
<evidence type="ECO:0000313" key="1">
    <source>
        <dbReference type="EMBL" id="RVW73305.1"/>
    </source>
</evidence>
<dbReference type="Proteomes" id="UP000288805">
    <property type="component" value="Unassembled WGS sequence"/>
</dbReference>
<protein>
    <submittedName>
        <fullName evidence="1">Histone-lysine N-methyltransferase SUVR5</fullName>
    </submittedName>
</protein>
<dbReference type="GO" id="GO:0008168">
    <property type="term" value="F:methyltransferase activity"/>
    <property type="evidence" value="ECO:0007669"/>
    <property type="project" value="UniProtKB-KW"/>
</dbReference>
<dbReference type="EMBL" id="QGNW01000395">
    <property type="protein sequence ID" value="RVW73305.1"/>
    <property type="molecule type" value="Genomic_DNA"/>
</dbReference>
<proteinExistence type="predicted"/>
<comment type="caution">
    <text evidence="1">The sequence shown here is derived from an EMBL/GenBank/DDBJ whole genome shotgun (WGS) entry which is preliminary data.</text>
</comment>
<evidence type="ECO:0000313" key="2">
    <source>
        <dbReference type="Proteomes" id="UP000288805"/>
    </source>
</evidence>
<dbReference type="AlphaFoldDB" id="A0A438GM71"/>
<sequence>MEVLPCSGVQYVGESDCPQQSPGTTFIYDGDSNCVEHGQQVQLADDKMDKLLLNAERSQKEKKGEVEGRVEELPTSEGHCSGALYFDCEVEDQKQPCNSLYFEDGNLNVQNGCTEPCLASDSSHLIVDTIESELPSNTGEGELSVSEPKWLEQDETVALWVKVSDILLVCPINKFPQPIAHKTHNVGLEMVKDLTIARRFIMQKLAVGMLHISDQLHIEALTENVRNVMSWKEFAMEASHCKGYSDLGRMLPRLQSVISCLPHSLIRK</sequence>
<name>A0A438GM71_VITVI</name>
<gene>
    <name evidence="1" type="primary">SUVR5_2</name>
    <name evidence="1" type="ORF">CK203_050409</name>
</gene>
<dbReference type="GO" id="GO:0032259">
    <property type="term" value="P:methylation"/>
    <property type="evidence" value="ECO:0007669"/>
    <property type="project" value="UniProtKB-KW"/>
</dbReference>
<reference evidence="1 2" key="1">
    <citation type="journal article" date="2018" name="PLoS Genet.">
        <title>Population sequencing reveals clonal diversity and ancestral inbreeding in the grapevine cultivar Chardonnay.</title>
        <authorList>
            <person name="Roach M.J."/>
            <person name="Johnson D.L."/>
            <person name="Bohlmann J."/>
            <person name="van Vuuren H.J."/>
            <person name="Jones S.J."/>
            <person name="Pretorius I.S."/>
            <person name="Schmidt S.A."/>
            <person name="Borneman A.R."/>
        </authorList>
    </citation>
    <scope>NUCLEOTIDE SEQUENCE [LARGE SCALE GENOMIC DNA]</scope>
    <source>
        <strain evidence="2">cv. Chardonnay</strain>
        <tissue evidence="1">Leaf</tissue>
    </source>
</reference>
<dbReference type="PANTHER" id="PTHR47325:SF1">
    <property type="entry name" value="HISTONE-LYSINE N-METHYLTRANSFERASE SUVR5"/>
    <property type="match status" value="1"/>
</dbReference>
<keyword evidence="1" id="KW-0808">Transferase</keyword>
<keyword evidence="1" id="KW-0489">Methyltransferase</keyword>
<organism evidence="1 2">
    <name type="scientific">Vitis vinifera</name>
    <name type="common">Grape</name>
    <dbReference type="NCBI Taxonomy" id="29760"/>
    <lineage>
        <taxon>Eukaryota</taxon>
        <taxon>Viridiplantae</taxon>
        <taxon>Streptophyta</taxon>
        <taxon>Embryophyta</taxon>
        <taxon>Tracheophyta</taxon>
        <taxon>Spermatophyta</taxon>
        <taxon>Magnoliopsida</taxon>
        <taxon>eudicotyledons</taxon>
        <taxon>Gunneridae</taxon>
        <taxon>Pentapetalae</taxon>
        <taxon>rosids</taxon>
        <taxon>Vitales</taxon>
        <taxon>Vitaceae</taxon>
        <taxon>Viteae</taxon>
        <taxon>Vitis</taxon>
    </lineage>
</organism>